<organism evidence="2 3">
    <name type="scientific">Ensete ventricosum</name>
    <name type="common">Abyssinian banana</name>
    <name type="synonym">Musa ensete</name>
    <dbReference type="NCBI Taxonomy" id="4639"/>
    <lineage>
        <taxon>Eukaryota</taxon>
        <taxon>Viridiplantae</taxon>
        <taxon>Streptophyta</taxon>
        <taxon>Embryophyta</taxon>
        <taxon>Tracheophyta</taxon>
        <taxon>Spermatophyta</taxon>
        <taxon>Magnoliopsida</taxon>
        <taxon>Liliopsida</taxon>
        <taxon>Zingiberales</taxon>
        <taxon>Musaceae</taxon>
        <taxon>Ensete</taxon>
    </lineage>
</organism>
<dbReference type="AlphaFoldDB" id="A0A427ACW8"/>
<feature type="region of interest" description="Disordered" evidence="1">
    <location>
        <begin position="74"/>
        <end position="95"/>
    </location>
</feature>
<protein>
    <submittedName>
        <fullName evidence="2">Uncharacterized protein</fullName>
    </submittedName>
</protein>
<reference evidence="2 3" key="1">
    <citation type="journal article" date="2014" name="Agronomy (Basel)">
        <title>A Draft Genome Sequence for Ensete ventricosum, the Drought-Tolerant Tree Against Hunger.</title>
        <authorList>
            <person name="Harrison J."/>
            <person name="Moore K.A."/>
            <person name="Paszkiewicz K."/>
            <person name="Jones T."/>
            <person name="Grant M."/>
            <person name="Ambacheew D."/>
            <person name="Muzemil S."/>
            <person name="Studholme D.J."/>
        </authorList>
    </citation>
    <scope>NUCLEOTIDE SEQUENCE [LARGE SCALE GENOMIC DNA]</scope>
</reference>
<dbReference type="PANTHER" id="PTHR31197">
    <property type="entry name" value="OS01G0612600 PROTEIN"/>
    <property type="match status" value="1"/>
</dbReference>
<dbReference type="Proteomes" id="UP000287651">
    <property type="component" value="Unassembled WGS sequence"/>
</dbReference>
<name>A0A427ACW8_ENSVE</name>
<dbReference type="PANTHER" id="PTHR31197:SF2">
    <property type="entry name" value="C2H2-TYPE DOMAIN-CONTAINING PROTEIN"/>
    <property type="match status" value="1"/>
</dbReference>
<comment type="caution">
    <text evidence="2">The sequence shown here is derived from an EMBL/GenBank/DDBJ whole genome shotgun (WGS) entry which is preliminary data.</text>
</comment>
<gene>
    <name evidence="2" type="ORF">B296_00015493</name>
</gene>
<dbReference type="InterPro" id="IPR012866">
    <property type="entry name" value="DUF1644"/>
</dbReference>
<evidence type="ECO:0000256" key="1">
    <source>
        <dbReference type="SAM" id="MobiDB-lite"/>
    </source>
</evidence>
<accession>A0A427ACW8</accession>
<evidence type="ECO:0000313" key="2">
    <source>
        <dbReference type="EMBL" id="RRT74036.1"/>
    </source>
</evidence>
<sequence length="146" mass="16342">MADNKERTSMNADAIGLQKQWDEVLCPICMDHPHNAVVLICTSYEKGCRSYISDTSYRHSNCLDYFRNLRMSSSDNPSTSQVEANVSFDESGGGNAPEDNCFKCPLFQGVVLGWMIVKEARQYLDQKLRSCSRESCSYSGNYPGGL</sequence>
<feature type="compositionally biased region" description="Polar residues" evidence="1">
    <location>
        <begin position="74"/>
        <end position="84"/>
    </location>
</feature>
<proteinExistence type="predicted"/>
<dbReference type="EMBL" id="AMZH03002898">
    <property type="protein sequence ID" value="RRT74036.1"/>
    <property type="molecule type" value="Genomic_DNA"/>
</dbReference>
<dbReference type="Pfam" id="PF07800">
    <property type="entry name" value="DUF1644"/>
    <property type="match status" value="1"/>
</dbReference>
<evidence type="ECO:0000313" key="3">
    <source>
        <dbReference type="Proteomes" id="UP000287651"/>
    </source>
</evidence>